<comment type="caution">
    <text evidence="2">The sequence shown here is derived from an EMBL/GenBank/DDBJ whole genome shotgun (WGS) entry which is preliminary data.</text>
</comment>
<protein>
    <submittedName>
        <fullName evidence="2">Uncharacterized protein</fullName>
    </submittedName>
</protein>
<accession>A0AAE0VJF5</accession>
<dbReference type="AlphaFoldDB" id="A0AAE0VJF5"/>
<name>A0AAE0VJF5_9BIVA</name>
<organism evidence="2 3">
    <name type="scientific">Potamilus streckersoni</name>
    <dbReference type="NCBI Taxonomy" id="2493646"/>
    <lineage>
        <taxon>Eukaryota</taxon>
        <taxon>Metazoa</taxon>
        <taxon>Spiralia</taxon>
        <taxon>Lophotrochozoa</taxon>
        <taxon>Mollusca</taxon>
        <taxon>Bivalvia</taxon>
        <taxon>Autobranchia</taxon>
        <taxon>Heteroconchia</taxon>
        <taxon>Palaeoheterodonta</taxon>
        <taxon>Unionida</taxon>
        <taxon>Unionoidea</taxon>
        <taxon>Unionidae</taxon>
        <taxon>Ambleminae</taxon>
        <taxon>Lampsilini</taxon>
        <taxon>Potamilus</taxon>
    </lineage>
</organism>
<keyword evidence="3" id="KW-1185">Reference proteome</keyword>
<dbReference type="EMBL" id="JAEAOA010000123">
    <property type="protein sequence ID" value="KAK3580094.1"/>
    <property type="molecule type" value="Genomic_DNA"/>
</dbReference>
<feature type="region of interest" description="Disordered" evidence="1">
    <location>
        <begin position="1"/>
        <end position="74"/>
    </location>
</feature>
<dbReference type="Proteomes" id="UP001195483">
    <property type="component" value="Unassembled WGS sequence"/>
</dbReference>
<evidence type="ECO:0000256" key="1">
    <source>
        <dbReference type="SAM" id="MobiDB-lite"/>
    </source>
</evidence>
<sequence length="127" mass="14315">MEHATSRLHNPSATSRLHAPSATSRLHTPSAISRLHTPSATSRVHTPSATRRVHTPSATRRVHTPSTFQNSKDKYKPDEFMDFMDISSALYRKVVLNYIPLLIVEDSCHPSQMSLVTLDLSFIQMMM</sequence>
<evidence type="ECO:0000313" key="3">
    <source>
        <dbReference type="Proteomes" id="UP001195483"/>
    </source>
</evidence>
<evidence type="ECO:0000313" key="2">
    <source>
        <dbReference type="EMBL" id="KAK3580094.1"/>
    </source>
</evidence>
<reference evidence="2" key="1">
    <citation type="journal article" date="2021" name="Genome Biol. Evol.">
        <title>A High-Quality Reference Genome for a Parasitic Bivalve with Doubly Uniparental Inheritance (Bivalvia: Unionida).</title>
        <authorList>
            <person name="Smith C.H."/>
        </authorList>
    </citation>
    <scope>NUCLEOTIDE SEQUENCE</scope>
    <source>
        <strain evidence="2">CHS0354</strain>
    </source>
</reference>
<proteinExistence type="predicted"/>
<reference evidence="2" key="3">
    <citation type="submission" date="2023-05" db="EMBL/GenBank/DDBJ databases">
        <authorList>
            <person name="Smith C.H."/>
        </authorList>
    </citation>
    <scope>NUCLEOTIDE SEQUENCE</scope>
    <source>
        <strain evidence="2">CHS0354</strain>
        <tissue evidence="2">Mantle</tissue>
    </source>
</reference>
<feature type="compositionally biased region" description="Polar residues" evidence="1">
    <location>
        <begin position="7"/>
        <end position="49"/>
    </location>
</feature>
<reference evidence="2" key="2">
    <citation type="journal article" date="2021" name="Genome Biol. Evol.">
        <title>Developing a high-quality reference genome for a parasitic bivalve with doubly uniparental inheritance (Bivalvia: Unionida).</title>
        <authorList>
            <person name="Smith C.H."/>
        </authorList>
    </citation>
    <scope>NUCLEOTIDE SEQUENCE</scope>
    <source>
        <strain evidence="2">CHS0354</strain>
        <tissue evidence="2">Mantle</tissue>
    </source>
</reference>
<gene>
    <name evidence="2" type="ORF">CHS0354_001228</name>
</gene>